<sequence length="210" mass="23030">MVSAVAVKPCCAEFNTHAHERTDKHTCRLNDPGPLIRPIPCHISADYFLFDRSLPTTSFIFTGFLVLLGPAAAVGTRQVATGLNEPKLSPLVKCSHLTHLEPGGTECCTATVAQLLDSQFFSSFISLYRVHKNFAFSKNNAPFSSVGTVNISLPPVQEPHQITSSPVSTRYEEDDKLLIAGVGRERCRTDDVCSADSDHFARVTRRVKQV</sequence>
<dbReference type="EMBL" id="CM014088">
    <property type="protein sequence ID" value="TKS78873.1"/>
    <property type="molecule type" value="Genomic_DNA"/>
</dbReference>
<evidence type="ECO:0000313" key="2">
    <source>
        <dbReference type="Proteomes" id="UP000298787"/>
    </source>
</evidence>
<evidence type="ECO:0000313" key="1">
    <source>
        <dbReference type="EMBL" id="TKS78873.1"/>
    </source>
</evidence>
<dbReference type="Proteomes" id="UP000298787">
    <property type="component" value="Chromosome 11"/>
</dbReference>
<protein>
    <submittedName>
        <fullName evidence="1">Uncharacterized protein</fullName>
    </submittedName>
</protein>
<dbReference type="AlphaFoldDB" id="A0A4U5UUN6"/>
<reference evidence="1 2" key="1">
    <citation type="submission" date="2019-01" db="EMBL/GenBank/DDBJ databases">
        <title>Genome Assembly of Collichthys lucidus.</title>
        <authorList>
            <person name="Cai M."/>
            <person name="Xiao S."/>
        </authorList>
    </citation>
    <scope>NUCLEOTIDE SEQUENCE [LARGE SCALE GENOMIC DNA]</scope>
    <source>
        <strain evidence="1">JT15FE1705JMU</strain>
        <tissue evidence="1">Muscle</tissue>
    </source>
</reference>
<name>A0A4U5UUN6_COLLU</name>
<keyword evidence="2" id="KW-1185">Reference proteome</keyword>
<accession>A0A4U5UUN6</accession>
<proteinExistence type="predicted"/>
<organism evidence="1 2">
    <name type="scientific">Collichthys lucidus</name>
    <name type="common">Big head croaker</name>
    <name type="synonym">Sciaena lucida</name>
    <dbReference type="NCBI Taxonomy" id="240159"/>
    <lineage>
        <taxon>Eukaryota</taxon>
        <taxon>Metazoa</taxon>
        <taxon>Chordata</taxon>
        <taxon>Craniata</taxon>
        <taxon>Vertebrata</taxon>
        <taxon>Euteleostomi</taxon>
        <taxon>Actinopterygii</taxon>
        <taxon>Neopterygii</taxon>
        <taxon>Teleostei</taxon>
        <taxon>Neoteleostei</taxon>
        <taxon>Acanthomorphata</taxon>
        <taxon>Eupercaria</taxon>
        <taxon>Sciaenidae</taxon>
        <taxon>Collichthys</taxon>
    </lineage>
</organism>
<gene>
    <name evidence="1" type="ORF">D9C73_012300</name>
</gene>